<organism evidence="2 3">
    <name type="scientific">Paenibacillus macerans</name>
    <name type="common">Bacillus macerans</name>
    <dbReference type="NCBI Taxonomy" id="44252"/>
    <lineage>
        <taxon>Bacteria</taxon>
        <taxon>Bacillati</taxon>
        <taxon>Bacillota</taxon>
        <taxon>Bacilli</taxon>
        <taxon>Bacillales</taxon>
        <taxon>Paenibacillaceae</taxon>
        <taxon>Paenibacillus</taxon>
    </lineage>
</organism>
<keyword evidence="1" id="KW-1133">Transmembrane helix</keyword>
<feature type="transmembrane region" description="Helical" evidence="1">
    <location>
        <begin position="166"/>
        <end position="185"/>
    </location>
</feature>
<dbReference type="STRING" id="44252.DJ90_307"/>
<feature type="transmembrane region" description="Helical" evidence="1">
    <location>
        <begin position="132"/>
        <end position="154"/>
    </location>
</feature>
<feature type="transmembrane region" description="Helical" evidence="1">
    <location>
        <begin position="223"/>
        <end position="244"/>
    </location>
</feature>
<accession>A0A090Z5D2</accession>
<dbReference type="GeneID" id="77009354"/>
<dbReference type="Proteomes" id="UP000029278">
    <property type="component" value="Unassembled WGS sequence"/>
</dbReference>
<proteinExistence type="predicted"/>
<gene>
    <name evidence="2" type="ORF">DJ90_307</name>
</gene>
<evidence type="ECO:0000256" key="1">
    <source>
        <dbReference type="SAM" id="Phobius"/>
    </source>
</evidence>
<dbReference type="PATRIC" id="fig|44252.3.peg.4580"/>
<reference evidence="2 3" key="1">
    <citation type="submission" date="2014-04" db="EMBL/GenBank/DDBJ databases">
        <authorList>
            <person name="Bishop-Lilly K.A."/>
            <person name="Broomall S.M."/>
            <person name="Chain P.S."/>
            <person name="Chertkov O."/>
            <person name="Coyne S.R."/>
            <person name="Daligault H.E."/>
            <person name="Davenport K.W."/>
            <person name="Erkkila T."/>
            <person name="Frey K.G."/>
            <person name="Gibbons H.S."/>
            <person name="Gu W."/>
            <person name="Jaissle J."/>
            <person name="Johnson S.L."/>
            <person name="Koroleva G.I."/>
            <person name="Ladner J.T."/>
            <person name="Lo C.-C."/>
            <person name="Minogue T.D."/>
            <person name="Munk C."/>
            <person name="Palacios G.F."/>
            <person name="Redden C.L."/>
            <person name="Rosenzweig C.N."/>
            <person name="Scholz M.B."/>
            <person name="Teshima H."/>
            <person name="Xu Y."/>
        </authorList>
    </citation>
    <scope>NUCLEOTIDE SEQUENCE [LARGE SCALE GENOMIC DNA]</scope>
    <source>
        <strain evidence="2 3">8244</strain>
    </source>
</reference>
<feature type="transmembrane region" description="Helical" evidence="1">
    <location>
        <begin position="44"/>
        <end position="64"/>
    </location>
</feature>
<keyword evidence="1" id="KW-0472">Membrane</keyword>
<protein>
    <submittedName>
        <fullName evidence="2">Putative membrane protein</fullName>
    </submittedName>
</protein>
<feature type="transmembrane region" description="Helical" evidence="1">
    <location>
        <begin position="85"/>
        <end position="112"/>
    </location>
</feature>
<keyword evidence="1" id="KW-0812">Transmembrane</keyword>
<dbReference type="EMBL" id="JMQA01000038">
    <property type="protein sequence ID" value="KFN05862.1"/>
    <property type="molecule type" value="Genomic_DNA"/>
</dbReference>
<dbReference type="AlphaFoldDB" id="A0A090Z5D2"/>
<dbReference type="RefSeq" id="WP_036625826.1">
    <property type="nucleotide sequence ID" value="NZ_JAKOBR010000070.1"/>
</dbReference>
<evidence type="ECO:0000313" key="2">
    <source>
        <dbReference type="EMBL" id="KFN05862.1"/>
    </source>
</evidence>
<name>A0A090Z5D2_PAEMA</name>
<comment type="caution">
    <text evidence="2">The sequence shown here is derived from an EMBL/GenBank/DDBJ whole genome shotgun (WGS) entry which is preliminary data.</text>
</comment>
<evidence type="ECO:0000313" key="3">
    <source>
        <dbReference type="Proteomes" id="UP000029278"/>
    </source>
</evidence>
<dbReference type="HOGENOM" id="CLU_096447_0_0_9"/>
<sequence length="250" mass="27084">MMKLLKYDLKRNANTFLGMAAILVTVQAALSIVGNVKGWDDGLIIAFNIILYVSAGIIMLVLVCKTFEANIKAYNRRLLPVHPAWTVLSSLLLGLIMAAVFVAVAFIHALLYLHFKGIPYDLSLGLASVKDWLGIILAAAWGYSVLVLTVFTAITIGASVSIRGKAGTWIGIVSFFVIINVMSWLESLLFGNGDSSVLSLGVFRGSTNDTLTMAAGGIQFLSIAQFLFEAAFAGLMFYATIYLLSKRMEI</sequence>
<keyword evidence="3" id="KW-1185">Reference proteome</keyword>
<dbReference type="OrthoDB" id="2678893at2"/>